<dbReference type="EMBL" id="KV784361">
    <property type="protein sequence ID" value="OEU13820.1"/>
    <property type="molecule type" value="Genomic_DNA"/>
</dbReference>
<keyword evidence="3" id="KW-1185">Reference proteome</keyword>
<keyword evidence="1" id="KW-0472">Membrane</keyword>
<feature type="transmembrane region" description="Helical" evidence="1">
    <location>
        <begin position="277"/>
        <end position="300"/>
    </location>
</feature>
<dbReference type="InParanoid" id="A0A1E7F6P4"/>
<gene>
    <name evidence="2" type="ORF">FRACYDRAFT_242172</name>
</gene>
<dbReference type="AlphaFoldDB" id="A0A1E7F6P4"/>
<dbReference type="KEGG" id="fcy:FRACYDRAFT_242172"/>
<proteinExistence type="predicted"/>
<protein>
    <submittedName>
        <fullName evidence="2">Uncharacterized protein</fullName>
    </submittedName>
</protein>
<feature type="transmembrane region" description="Helical" evidence="1">
    <location>
        <begin position="38"/>
        <end position="62"/>
    </location>
</feature>
<accession>A0A1E7F6P4</accession>
<keyword evidence="1" id="KW-0812">Transmembrane</keyword>
<reference evidence="2 3" key="1">
    <citation type="submission" date="2016-09" db="EMBL/GenBank/DDBJ databases">
        <title>Extensive genetic diversity and differential bi-allelic expression allows diatom success in the polar Southern Ocean.</title>
        <authorList>
            <consortium name="DOE Joint Genome Institute"/>
            <person name="Mock T."/>
            <person name="Otillar R.P."/>
            <person name="Strauss J."/>
            <person name="Dupont C."/>
            <person name="Frickenhaus S."/>
            <person name="Maumus F."/>
            <person name="Mcmullan M."/>
            <person name="Sanges R."/>
            <person name="Schmutz J."/>
            <person name="Toseland A."/>
            <person name="Valas R."/>
            <person name="Veluchamy A."/>
            <person name="Ward B.J."/>
            <person name="Allen A."/>
            <person name="Barry K."/>
            <person name="Falciatore A."/>
            <person name="Ferrante M."/>
            <person name="Fortunato A.E."/>
            <person name="Gloeckner G."/>
            <person name="Gruber A."/>
            <person name="Hipkin R."/>
            <person name="Janech M."/>
            <person name="Kroth P."/>
            <person name="Leese F."/>
            <person name="Lindquist E."/>
            <person name="Lyon B.R."/>
            <person name="Martin J."/>
            <person name="Mayer C."/>
            <person name="Parker M."/>
            <person name="Quesneville H."/>
            <person name="Raymond J."/>
            <person name="Uhlig C."/>
            <person name="Valentin K.U."/>
            <person name="Worden A.Z."/>
            <person name="Armbrust E.V."/>
            <person name="Bowler C."/>
            <person name="Green B."/>
            <person name="Moulton V."/>
            <person name="Van Oosterhout C."/>
            <person name="Grigoriev I."/>
        </authorList>
    </citation>
    <scope>NUCLEOTIDE SEQUENCE [LARGE SCALE GENOMIC DNA]</scope>
    <source>
        <strain evidence="2 3">CCMP1102</strain>
    </source>
</reference>
<organism evidence="2 3">
    <name type="scientific">Fragilariopsis cylindrus CCMP1102</name>
    <dbReference type="NCBI Taxonomy" id="635003"/>
    <lineage>
        <taxon>Eukaryota</taxon>
        <taxon>Sar</taxon>
        <taxon>Stramenopiles</taxon>
        <taxon>Ochrophyta</taxon>
        <taxon>Bacillariophyta</taxon>
        <taxon>Bacillariophyceae</taxon>
        <taxon>Bacillariophycidae</taxon>
        <taxon>Bacillariales</taxon>
        <taxon>Bacillariaceae</taxon>
        <taxon>Fragilariopsis</taxon>
    </lineage>
</organism>
<dbReference type="Proteomes" id="UP000095751">
    <property type="component" value="Unassembled WGS sequence"/>
</dbReference>
<sequence>MKSDVVGCTVQQEEKKNKNIISSAYPSSSSLHWTEKSIPGLTITTAFAIWLLITTIFIPALIQKYYYYCNNGDDDSSTSNCTNNGGLLPLPPINVLGWSILFFNNLNVLIALCEISLGNNIDFIRNDYQNLIKEYRSPKTGGKPIKAEYLAGFAYLNTPLCLKDIYDGGQTWSRMWSTYSLWDPSYSNPESFGFFIDVGNGWSTILPCWLWNFAILLPHQFTPNNNNSNNNDSPNMAVVLLGFIGACSYWQVLYGTIIYFLSFCWNKRYKNKPLAEVLGFVGFANGIWFFFPIACLWASYKVLLDRDPKSLFWY</sequence>
<evidence type="ECO:0000313" key="3">
    <source>
        <dbReference type="Proteomes" id="UP000095751"/>
    </source>
</evidence>
<evidence type="ECO:0000256" key="1">
    <source>
        <dbReference type="SAM" id="Phobius"/>
    </source>
</evidence>
<dbReference type="OrthoDB" id="496634at2759"/>
<keyword evidence="1" id="KW-1133">Transmembrane helix</keyword>
<name>A0A1E7F6P4_9STRA</name>
<feature type="transmembrane region" description="Helical" evidence="1">
    <location>
        <begin position="237"/>
        <end position="265"/>
    </location>
</feature>
<evidence type="ECO:0000313" key="2">
    <source>
        <dbReference type="EMBL" id="OEU13820.1"/>
    </source>
</evidence>
<feature type="transmembrane region" description="Helical" evidence="1">
    <location>
        <begin position="194"/>
        <end position="217"/>
    </location>
</feature>